<keyword evidence="2" id="KW-1185">Reference proteome</keyword>
<sequence length="748" mass="87067">MDSDDSELEDYDDYDYDPWDADLIEDMLYHDRVDFAQEMESRLDLLGQTWTWFDIDWSEDRLYYDGVEDWVGGNMLSSAPPGCDINPRPILHDRRWTDLKIRDRGKELCTGELQPAKFTSWSLGAIYQRMTDIDELLLHIKDIWHVKKFEINGQPASAKVALKDAPESHHVELARRLLLEHDSLRGIAQERSRSSLRPLALIDLPLEVLSFVAQYLDKSTSENPKNVELPYKADGSSYIQCLRLTCRTLNHAASPALLHCVTVQMTKSSLDRLEYIAERPHLRNGVERVRISLGYFCATVAATAWNFTEYAFWMLRFALYRQDEERRSILTDISGIEDAMLRHAQLRDLLDSWKKLCTTPRDGADGEQRWLALFRQQRELVEMYEAYKRSFEEYESVQQNFVNKVANALSQMPRFTRLELSDYLWRSRRKRTVRQDLGWALVSDKNFMEGDDYREIFTKPMQWDRLAGFSPMGGDFSFETSPPVDVLGQLFPLLGRLGVQLTKVDINITSPPGFEALCPTDVEARQGIVKLLQKMWFLRFKIRPLADWRNYDRNPVDEDGVNHVWKPRSQEELVGLDTFLDALLDTKSLSLLILDFITFKNEKLQGSSAGNWYLASIMKPRQWVRPLQVLLNAVCLDSKRLDRFIGDGPVHFRQFENIYMARGTWNEALDVMHQKYDLSAYDAPKTSFTATHMFRDLGGAEVQHMDENQQHDAFETTISCRPSSLHAYFYIKHEREDNPFRPFAQHVV</sequence>
<dbReference type="EMBL" id="WVTB01000048">
    <property type="protein sequence ID" value="KAF3804846.1"/>
    <property type="molecule type" value="Genomic_DNA"/>
</dbReference>
<comment type="caution">
    <text evidence="1">The sequence shown here is derived from an EMBL/GenBank/DDBJ whole genome shotgun (WGS) entry which is preliminary data.</text>
</comment>
<evidence type="ECO:0000313" key="1">
    <source>
        <dbReference type="EMBL" id="KAF3804846.1"/>
    </source>
</evidence>
<reference evidence="1" key="2">
    <citation type="submission" date="2020-03" db="EMBL/GenBank/DDBJ databases">
        <authorList>
            <person name="Fu F.-F."/>
            <person name="Chen J."/>
        </authorList>
    </citation>
    <scope>NUCLEOTIDE SEQUENCE</scope>
    <source>
        <strain evidence="1">Lc1</strain>
    </source>
</reference>
<proteinExistence type="predicted"/>
<name>A0A8H4FK32_COLGL</name>
<accession>A0A8H4FK32</accession>
<gene>
    <name evidence="1" type="ORF">GCG54_00004115</name>
</gene>
<organism evidence="1 2">
    <name type="scientific">Colletotrichum gloeosporioides</name>
    <name type="common">Anthracnose fungus</name>
    <name type="synonym">Glomerella cingulata</name>
    <dbReference type="NCBI Taxonomy" id="474922"/>
    <lineage>
        <taxon>Eukaryota</taxon>
        <taxon>Fungi</taxon>
        <taxon>Dikarya</taxon>
        <taxon>Ascomycota</taxon>
        <taxon>Pezizomycotina</taxon>
        <taxon>Sordariomycetes</taxon>
        <taxon>Hypocreomycetidae</taxon>
        <taxon>Glomerellales</taxon>
        <taxon>Glomerellaceae</taxon>
        <taxon>Colletotrichum</taxon>
        <taxon>Colletotrichum gloeosporioides species complex</taxon>
    </lineage>
</organism>
<dbReference type="Proteomes" id="UP000613401">
    <property type="component" value="Unassembled WGS sequence"/>
</dbReference>
<dbReference type="RefSeq" id="XP_045264005.1">
    <property type="nucleotide sequence ID" value="XM_045404170.1"/>
</dbReference>
<reference evidence="1" key="1">
    <citation type="journal article" date="2020" name="Phytopathology">
        <title>Genome sequence and comparative analysis of Colletotrichum gloeosporioides isolated from Liriodendron leaves.</title>
        <authorList>
            <person name="Fu F.F."/>
            <person name="Hao Z."/>
            <person name="Wang P."/>
            <person name="Lu Y."/>
            <person name="Xue L.J."/>
            <person name="Wei G."/>
            <person name="Tian Y."/>
            <person name="Baishi H."/>
            <person name="Xu H."/>
            <person name="Shi J."/>
            <person name="Cheng T."/>
            <person name="Wang G."/>
            <person name="Yi Y."/>
            <person name="Chen J."/>
        </authorList>
    </citation>
    <scope>NUCLEOTIDE SEQUENCE</scope>
    <source>
        <strain evidence="1">Lc1</strain>
    </source>
</reference>
<dbReference type="AlphaFoldDB" id="A0A8H4FK32"/>
<evidence type="ECO:0000313" key="2">
    <source>
        <dbReference type="Proteomes" id="UP000613401"/>
    </source>
</evidence>
<dbReference type="GeneID" id="69011271"/>
<protein>
    <submittedName>
        <fullName evidence="1">Uncharacterized protein</fullName>
    </submittedName>
</protein>